<dbReference type="AlphaFoldDB" id="A0A5K7YIB4"/>
<dbReference type="EMBL" id="AP021874">
    <property type="protein sequence ID" value="BBO68125.1"/>
    <property type="molecule type" value="Genomic_DNA"/>
</dbReference>
<dbReference type="Gene3D" id="3.40.30.10">
    <property type="entry name" value="Glutaredoxin"/>
    <property type="match status" value="1"/>
</dbReference>
<accession>A0A5K7YIB4</accession>
<dbReference type="GO" id="GO:0016491">
    <property type="term" value="F:oxidoreductase activity"/>
    <property type="evidence" value="ECO:0007669"/>
    <property type="project" value="InterPro"/>
</dbReference>
<evidence type="ECO:0000313" key="3">
    <source>
        <dbReference type="Proteomes" id="UP000427906"/>
    </source>
</evidence>
<name>A0A5K7YIB4_9BACT</name>
<dbReference type="Pfam" id="PF01323">
    <property type="entry name" value="DSBA"/>
    <property type="match status" value="1"/>
</dbReference>
<sequence>MERFIQQVLDQFPDDVNYVIKHFPLSSHPFAHRAAMASLAAGRQGRFWAFHSQLLDNHKQVNEEKIVEIAGGLGLNMEQFNQDRNLPSSRALIAADVENGKRIGVRGTPSLFMNGKRIKNPGALPELIRRELAR</sequence>
<dbReference type="InterPro" id="IPR036249">
    <property type="entry name" value="Thioredoxin-like_sf"/>
</dbReference>
<reference evidence="2 3" key="1">
    <citation type="submission" date="2019-11" db="EMBL/GenBank/DDBJ databases">
        <title>Comparative genomics of hydrocarbon-degrading Desulfosarcina strains.</title>
        <authorList>
            <person name="Watanabe M."/>
            <person name="Kojima H."/>
            <person name="Fukui M."/>
        </authorList>
    </citation>
    <scope>NUCLEOTIDE SEQUENCE [LARGE SCALE GENOMIC DNA]</scope>
    <source>
        <strain evidence="2 3">PL12</strain>
    </source>
</reference>
<dbReference type="OrthoDB" id="9784686at2"/>
<keyword evidence="3" id="KW-1185">Reference proteome</keyword>
<dbReference type="KEGG" id="dalk:DSCA_20550"/>
<protein>
    <recommendedName>
        <fullName evidence="1">DSBA-like thioredoxin domain-containing protein</fullName>
    </recommendedName>
</protein>
<dbReference type="InterPro" id="IPR001853">
    <property type="entry name" value="DSBA-like_thioredoxin_dom"/>
</dbReference>
<evidence type="ECO:0000259" key="1">
    <source>
        <dbReference type="Pfam" id="PF01323"/>
    </source>
</evidence>
<evidence type="ECO:0000313" key="2">
    <source>
        <dbReference type="EMBL" id="BBO68125.1"/>
    </source>
</evidence>
<gene>
    <name evidence="2" type="ORF">DSCA_20550</name>
</gene>
<proteinExistence type="predicted"/>
<feature type="domain" description="DSBA-like thioredoxin" evidence="1">
    <location>
        <begin position="31"/>
        <end position="122"/>
    </location>
</feature>
<dbReference type="SUPFAM" id="SSF52833">
    <property type="entry name" value="Thioredoxin-like"/>
    <property type="match status" value="1"/>
</dbReference>
<organism evidence="2 3">
    <name type="scientific">Desulfosarcina alkanivorans</name>
    <dbReference type="NCBI Taxonomy" id="571177"/>
    <lineage>
        <taxon>Bacteria</taxon>
        <taxon>Pseudomonadati</taxon>
        <taxon>Thermodesulfobacteriota</taxon>
        <taxon>Desulfobacteria</taxon>
        <taxon>Desulfobacterales</taxon>
        <taxon>Desulfosarcinaceae</taxon>
        <taxon>Desulfosarcina</taxon>
    </lineage>
</organism>
<dbReference type="Proteomes" id="UP000427906">
    <property type="component" value="Chromosome"/>
</dbReference>